<evidence type="ECO:0000256" key="9">
    <source>
        <dbReference type="SAM" id="Phobius"/>
    </source>
</evidence>
<dbReference type="Proteomes" id="UP001237011">
    <property type="component" value="Chromosome"/>
</dbReference>
<dbReference type="InterPro" id="IPR001901">
    <property type="entry name" value="Translocase_SecE/Sec61-g"/>
</dbReference>
<gene>
    <name evidence="10" type="primary">secE</name>
    <name evidence="10" type="ORF">Q8852_03370</name>
</gene>
<evidence type="ECO:0000256" key="1">
    <source>
        <dbReference type="ARBA" id="ARBA00004370"/>
    </source>
</evidence>
<name>A0ABY9HBK8_9MOLU</name>
<evidence type="ECO:0000256" key="8">
    <source>
        <dbReference type="SAM" id="MobiDB-lite"/>
    </source>
</evidence>
<protein>
    <submittedName>
        <fullName evidence="10">Preprotein translocase subunit SecE</fullName>
    </submittedName>
</protein>
<reference evidence="10" key="1">
    <citation type="submission" date="2023-08" db="EMBL/GenBank/DDBJ databases">
        <title>Complete genome sequence of Mycoplasma seminis 2200.</title>
        <authorList>
            <person name="Spergser J."/>
        </authorList>
    </citation>
    <scope>NUCLEOTIDE SEQUENCE [LARGE SCALE GENOMIC DNA]</scope>
    <source>
        <strain evidence="10">2200</strain>
    </source>
</reference>
<feature type="compositionally biased region" description="Polar residues" evidence="8">
    <location>
        <begin position="1"/>
        <end position="12"/>
    </location>
</feature>
<organism evidence="10 11">
    <name type="scientific">Mycoplasma seminis</name>
    <dbReference type="NCBI Taxonomy" id="512749"/>
    <lineage>
        <taxon>Bacteria</taxon>
        <taxon>Bacillati</taxon>
        <taxon>Mycoplasmatota</taxon>
        <taxon>Mollicutes</taxon>
        <taxon>Mycoplasmataceae</taxon>
        <taxon>Mycoplasma</taxon>
    </lineage>
</organism>
<sequence>MNNTEVTTASEQNKPKKPSLKERWKNRKKRYFFRKVVKEIKRVRWNSPKQNWKNLAIIIVFTVIFALFVYGVTMGFTSLWTAIHAG</sequence>
<keyword evidence="2" id="KW-0813">Transport</keyword>
<dbReference type="Gene3D" id="1.20.5.1030">
    <property type="entry name" value="Preprotein translocase secy subunit"/>
    <property type="match status" value="1"/>
</dbReference>
<evidence type="ECO:0000256" key="2">
    <source>
        <dbReference type="ARBA" id="ARBA00022448"/>
    </source>
</evidence>
<accession>A0ABY9HBK8</accession>
<evidence type="ECO:0000313" key="11">
    <source>
        <dbReference type="Proteomes" id="UP001237011"/>
    </source>
</evidence>
<keyword evidence="5 9" id="KW-1133">Transmembrane helix</keyword>
<comment type="subcellular location">
    <subcellularLocation>
        <location evidence="1">Membrane</location>
    </subcellularLocation>
</comment>
<proteinExistence type="predicted"/>
<keyword evidence="7 9" id="KW-0472">Membrane</keyword>
<keyword evidence="6" id="KW-0811">Translocation</keyword>
<keyword evidence="4" id="KW-0653">Protein transport</keyword>
<dbReference type="EMBL" id="CP132191">
    <property type="protein sequence ID" value="WLP85987.1"/>
    <property type="molecule type" value="Genomic_DNA"/>
</dbReference>
<evidence type="ECO:0000256" key="6">
    <source>
        <dbReference type="ARBA" id="ARBA00023010"/>
    </source>
</evidence>
<dbReference type="NCBIfam" id="TIGR00964">
    <property type="entry name" value="secE_bact"/>
    <property type="match status" value="1"/>
</dbReference>
<feature type="region of interest" description="Disordered" evidence="8">
    <location>
        <begin position="1"/>
        <end position="21"/>
    </location>
</feature>
<dbReference type="Pfam" id="PF00584">
    <property type="entry name" value="SecE"/>
    <property type="match status" value="1"/>
</dbReference>
<evidence type="ECO:0000313" key="10">
    <source>
        <dbReference type="EMBL" id="WLP85987.1"/>
    </source>
</evidence>
<keyword evidence="3 9" id="KW-0812">Transmembrane</keyword>
<keyword evidence="11" id="KW-1185">Reference proteome</keyword>
<feature type="transmembrane region" description="Helical" evidence="9">
    <location>
        <begin position="55"/>
        <end position="83"/>
    </location>
</feature>
<evidence type="ECO:0000256" key="7">
    <source>
        <dbReference type="ARBA" id="ARBA00023136"/>
    </source>
</evidence>
<dbReference type="InterPro" id="IPR005807">
    <property type="entry name" value="SecE_bac"/>
</dbReference>
<evidence type="ECO:0000256" key="3">
    <source>
        <dbReference type="ARBA" id="ARBA00022692"/>
    </source>
</evidence>
<evidence type="ECO:0000256" key="5">
    <source>
        <dbReference type="ARBA" id="ARBA00022989"/>
    </source>
</evidence>
<dbReference type="InterPro" id="IPR038379">
    <property type="entry name" value="SecE_sf"/>
</dbReference>
<evidence type="ECO:0000256" key="4">
    <source>
        <dbReference type="ARBA" id="ARBA00022927"/>
    </source>
</evidence>